<proteinExistence type="inferred from homology"/>
<feature type="coiled-coil region" evidence="2">
    <location>
        <begin position="140"/>
        <end position="195"/>
    </location>
</feature>
<dbReference type="PANTHER" id="PTHR38693">
    <property type="entry name" value="UBIQUINONE BIOSYNTHESIS PROTEIN UBIJ"/>
    <property type="match status" value="1"/>
</dbReference>
<protein>
    <recommendedName>
        <fullName evidence="1">Ubiquinone biosynthesis accessory factor UbiJ</fullName>
    </recommendedName>
</protein>
<feature type="domain" description="SCP2" evidence="3">
    <location>
        <begin position="20"/>
        <end position="113"/>
    </location>
</feature>
<gene>
    <name evidence="1" type="primary">ubiJ</name>
    <name evidence="4" type="ORF">QWY20_12115</name>
</gene>
<dbReference type="InterPro" id="IPR003033">
    <property type="entry name" value="SCP2_sterol-bd_dom"/>
</dbReference>
<keyword evidence="5" id="KW-1185">Reference proteome</keyword>
<sequence length="201" mass="22658">MLQLAPQLLCGLAEKALAEVIAMDPAAAARLQRLAGRQLAFQLTEFDWRLVLTATTNSLLLNLHQEAVDCAIRADLTSLKQLRDPNQLTHLIKSDAVQIDGDIQVAQQFSSFFQQLQPDWQAKAALYLGDGLTHKLNRVLQQLSALISAKQQALQQMSLELAQDELQLTPHRLEIEQFSAEVSQLHARLERLQHQLKPWQE</sequence>
<comment type="subcellular location">
    <subcellularLocation>
        <location evidence="1">Cytoplasm</location>
    </subcellularLocation>
</comment>
<evidence type="ECO:0000313" key="4">
    <source>
        <dbReference type="EMBL" id="MEE2002199.1"/>
    </source>
</evidence>
<evidence type="ECO:0000256" key="2">
    <source>
        <dbReference type="SAM" id="Coils"/>
    </source>
</evidence>
<comment type="function">
    <text evidence="1">Required for ubiquinone (coenzyme Q) biosynthesis. Binds hydrophobic ubiquinone biosynthetic intermediates via its SCP2 domain and is essential for the stability of the Ubi complex. May constitute a docking platform where Ubi enzymes assemble and access their SCP2-bound polyprenyl substrates.</text>
</comment>
<keyword evidence="1" id="KW-0831">Ubiquinone biosynthesis</keyword>
<dbReference type="SUPFAM" id="SSF55718">
    <property type="entry name" value="SCP-like"/>
    <property type="match status" value="1"/>
</dbReference>
<dbReference type="Pfam" id="PF02036">
    <property type="entry name" value="SCP2"/>
    <property type="match status" value="1"/>
</dbReference>
<evidence type="ECO:0000259" key="3">
    <source>
        <dbReference type="Pfam" id="PF02036"/>
    </source>
</evidence>
<dbReference type="InterPro" id="IPR036527">
    <property type="entry name" value="SCP2_sterol-bd_dom_sf"/>
</dbReference>
<evidence type="ECO:0000313" key="5">
    <source>
        <dbReference type="Proteomes" id="UP001336314"/>
    </source>
</evidence>
<comment type="caution">
    <text evidence="4">The sequence shown here is derived from an EMBL/GenBank/DDBJ whole genome shotgun (WGS) entry which is preliminary data.</text>
</comment>
<dbReference type="Proteomes" id="UP001336314">
    <property type="component" value="Unassembled WGS sequence"/>
</dbReference>
<dbReference type="PANTHER" id="PTHR38693:SF1">
    <property type="entry name" value="UBIQUINONE BIOSYNTHESIS ACCESSORY FACTOR UBIJ"/>
    <property type="match status" value="1"/>
</dbReference>
<name>A0ABU7J6R4_9GAMM</name>
<reference evidence="4 5" key="1">
    <citation type="submission" date="2023-07" db="EMBL/GenBank/DDBJ databases">
        <title>Alkalimonas sp., MEB108 novel, alkaliphilic bacterium isolated from Lonar Lake, India.</title>
        <authorList>
            <person name="Joshi A."/>
            <person name="Thite S."/>
        </authorList>
    </citation>
    <scope>NUCLEOTIDE SEQUENCE [LARGE SCALE GENOMIC DNA]</scope>
    <source>
        <strain evidence="4 5">MEB108</strain>
    </source>
</reference>
<keyword evidence="1" id="KW-0963">Cytoplasm</keyword>
<comment type="similarity">
    <text evidence="1">Belongs to the UbiJ family.</text>
</comment>
<organism evidence="4 5">
    <name type="scientific">Alkalimonas cellulosilytica</name>
    <dbReference type="NCBI Taxonomy" id="3058395"/>
    <lineage>
        <taxon>Bacteria</taxon>
        <taxon>Pseudomonadati</taxon>
        <taxon>Pseudomonadota</taxon>
        <taxon>Gammaproteobacteria</taxon>
        <taxon>Alkalimonas</taxon>
    </lineage>
</organism>
<comment type="pathway">
    <text evidence="1">Cofactor biosynthesis; ubiquinone biosynthesis.</text>
</comment>
<dbReference type="InterPro" id="IPR038989">
    <property type="entry name" value="UbiJ"/>
</dbReference>
<dbReference type="EMBL" id="JAUHLI010000011">
    <property type="protein sequence ID" value="MEE2002199.1"/>
    <property type="molecule type" value="Genomic_DNA"/>
</dbReference>
<evidence type="ECO:0000256" key="1">
    <source>
        <dbReference type="HAMAP-Rule" id="MF_02215"/>
    </source>
</evidence>
<dbReference type="HAMAP" id="MF_02215">
    <property type="entry name" value="UbiJ"/>
    <property type="match status" value="1"/>
</dbReference>
<dbReference type="RefSeq" id="WP_330129272.1">
    <property type="nucleotide sequence ID" value="NZ_JAUHLI010000011.1"/>
</dbReference>
<accession>A0ABU7J6R4</accession>
<keyword evidence="2" id="KW-0175">Coiled coil</keyword>